<dbReference type="Proteomes" id="UP000492821">
    <property type="component" value="Unassembled WGS sequence"/>
</dbReference>
<name>A0A7E4US72_PANRE</name>
<proteinExistence type="predicted"/>
<evidence type="ECO:0000313" key="2">
    <source>
        <dbReference type="WBParaSite" id="Pan_g12204.t1"/>
    </source>
</evidence>
<dbReference type="WBParaSite" id="Pan_g12204.t1">
    <property type="protein sequence ID" value="Pan_g12204.t1"/>
    <property type="gene ID" value="Pan_g12204"/>
</dbReference>
<dbReference type="AlphaFoldDB" id="A0A7E4US72"/>
<keyword evidence="1" id="KW-1185">Reference proteome</keyword>
<sequence length="126" mass="14171">MCRGGDKKWLKTVLHADGIDDRYHGHGTLQPQRLGFLRCQLWSYQYVAHCINHPTTRSLTRTMSPSTSGDNTCMQKLAYYSTGERKNTQELSGNKDFVRFRVSHIAGDAILSSPAGVWITADVSPR</sequence>
<reference evidence="1" key="1">
    <citation type="journal article" date="2013" name="Genetics">
        <title>The draft genome and transcriptome of Panagrellus redivivus are shaped by the harsh demands of a free-living lifestyle.</title>
        <authorList>
            <person name="Srinivasan J."/>
            <person name="Dillman A.R."/>
            <person name="Macchietto M.G."/>
            <person name="Heikkinen L."/>
            <person name="Lakso M."/>
            <person name="Fracchia K.M."/>
            <person name="Antoshechkin I."/>
            <person name="Mortazavi A."/>
            <person name="Wong G."/>
            <person name="Sternberg P.W."/>
        </authorList>
    </citation>
    <scope>NUCLEOTIDE SEQUENCE [LARGE SCALE GENOMIC DNA]</scope>
    <source>
        <strain evidence="1">MT8872</strain>
    </source>
</reference>
<accession>A0A7E4US72</accession>
<protein>
    <submittedName>
        <fullName evidence="2">Uncharacterized protein</fullName>
    </submittedName>
</protein>
<reference evidence="2" key="2">
    <citation type="submission" date="2020-10" db="UniProtKB">
        <authorList>
            <consortium name="WormBaseParasite"/>
        </authorList>
    </citation>
    <scope>IDENTIFICATION</scope>
</reference>
<organism evidence="1 2">
    <name type="scientific">Panagrellus redivivus</name>
    <name type="common">Microworm</name>
    <dbReference type="NCBI Taxonomy" id="6233"/>
    <lineage>
        <taxon>Eukaryota</taxon>
        <taxon>Metazoa</taxon>
        <taxon>Ecdysozoa</taxon>
        <taxon>Nematoda</taxon>
        <taxon>Chromadorea</taxon>
        <taxon>Rhabditida</taxon>
        <taxon>Tylenchina</taxon>
        <taxon>Panagrolaimomorpha</taxon>
        <taxon>Panagrolaimoidea</taxon>
        <taxon>Panagrolaimidae</taxon>
        <taxon>Panagrellus</taxon>
    </lineage>
</organism>
<evidence type="ECO:0000313" key="1">
    <source>
        <dbReference type="Proteomes" id="UP000492821"/>
    </source>
</evidence>